<keyword evidence="4" id="KW-1185">Reference proteome</keyword>
<evidence type="ECO:0000313" key="3">
    <source>
        <dbReference type="EMBL" id="UXP30791.1"/>
    </source>
</evidence>
<dbReference type="PANTHER" id="PTHR30570">
    <property type="entry name" value="PERIPLASMIC PHOSPHATE BINDING COMPONENT OF PHOSPHATE ABC TRANSPORTER"/>
    <property type="match status" value="1"/>
</dbReference>
<dbReference type="EMBL" id="CP106679">
    <property type="protein sequence ID" value="UXP30791.1"/>
    <property type="molecule type" value="Genomic_DNA"/>
</dbReference>
<sequence length="284" mass="31860">MGIIKLLPAVLIILLFSCVSSEKEKAVLKVKGSESMHETFNALKKDFEKFQDKIVIEIDGGGSRTGLMGIKDQQIDIGLSSYEFNLDSVLGTNHGITDHIVAYDGIVIINNDKNPIKQLTNEQITKIYSGEISDWSELGGEPGRILPIIRNENSGTQKYFSEFFGLDTLSHEAVIASENNEIVTKVYEDKRGIGFIGFAYVTMNVNELQLPSVREADTFFISPSFKTIRKGEYPLRRALRIYYQSSGDEKLNTFLTYLESERAQMIIESNGLISNKKHENLSSL</sequence>
<dbReference type="PANTHER" id="PTHR30570:SF1">
    <property type="entry name" value="PHOSPHATE-BINDING PROTEIN PSTS"/>
    <property type="match status" value="1"/>
</dbReference>
<evidence type="ECO:0000313" key="4">
    <source>
        <dbReference type="Proteomes" id="UP001065174"/>
    </source>
</evidence>
<reference evidence="3" key="1">
    <citation type="submission" date="2022-09" db="EMBL/GenBank/DDBJ databases">
        <title>Comparative genomics and taxonomic characterization of three novel marine species of genus Reichenbachiella exhibiting antioxidant and polysaccharide degradation activities.</title>
        <authorList>
            <person name="Muhammad N."/>
            <person name="Lee Y.-J."/>
            <person name="Ko J."/>
            <person name="Kim S.-G."/>
        </authorList>
    </citation>
    <scope>NUCLEOTIDE SEQUENCE</scope>
    <source>
        <strain evidence="3">BKB1-1</strain>
    </source>
</reference>
<dbReference type="SUPFAM" id="SSF53850">
    <property type="entry name" value="Periplasmic binding protein-like II"/>
    <property type="match status" value="1"/>
</dbReference>
<dbReference type="Pfam" id="PF12849">
    <property type="entry name" value="PBP_like_2"/>
    <property type="match status" value="1"/>
</dbReference>
<proteinExistence type="predicted"/>
<accession>A0ABY6CJU8</accession>
<organism evidence="3 4">
    <name type="scientific">Reichenbachiella agarivorans</name>
    <dbReference type="NCBI Taxonomy" id="2979464"/>
    <lineage>
        <taxon>Bacteria</taxon>
        <taxon>Pseudomonadati</taxon>
        <taxon>Bacteroidota</taxon>
        <taxon>Cytophagia</taxon>
        <taxon>Cytophagales</taxon>
        <taxon>Reichenbachiellaceae</taxon>
        <taxon>Reichenbachiella</taxon>
    </lineage>
</organism>
<dbReference type="Gene3D" id="3.40.190.10">
    <property type="entry name" value="Periplasmic binding protein-like II"/>
    <property type="match status" value="2"/>
</dbReference>
<dbReference type="RefSeq" id="WP_262308237.1">
    <property type="nucleotide sequence ID" value="NZ_CP106679.1"/>
</dbReference>
<dbReference type="InterPro" id="IPR050811">
    <property type="entry name" value="Phosphate_ABC_transporter"/>
</dbReference>
<dbReference type="PROSITE" id="PS51257">
    <property type="entry name" value="PROKAR_LIPOPROTEIN"/>
    <property type="match status" value="1"/>
</dbReference>
<name>A0ABY6CJU8_9BACT</name>
<evidence type="ECO:0000259" key="2">
    <source>
        <dbReference type="Pfam" id="PF12849"/>
    </source>
</evidence>
<feature type="domain" description="PBP" evidence="2">
    <location>
        <begin position="21"/>
        <end position="261"/>
    </location>
</feature>
<evidence type="ECO:0000256" key="1">
    <source>
        <dbReference type="ARBA" id="ARBA00022729"/>
    </source>
</evidence>
<dbReference type="Proteomes" id="UP001065174">
    <property type="component" value="Chromosome"/>
</dbReference>
<dbReference type="InterPro" id="IPR024370">
    <property type="entry name" value="PBP_domain"/>
</dbReference>
<protein>
    <submittedName>
        <fullName evidence="3">Substrate-binding domain-containing protein</fullName>
    </submittedName>
</protein>
<gene>
    <name evidence="3" type="ORF">N6H18_10545</name>
</gene>
<keyword evidence="1" id="KW-0732">Signal</keyword>